<evidence type="ECO:0000313" key="3">
    <source>
        <dbReference type="Proteomes" id="UP000507222"/>
    </source>
</evidence>
<dbReference type="AlphaFoldDB" id="A0A6J5UW62"/>
<evidence type="ECO:0000313" key="2">
    <source>
        <dbReference type="EMBL" id="CAB4308564.1"/>
    </source>
</evidence>
<organism evidence="1 3">
    <name type="scientific">Prunus armeniaca</name>
    <name type="common">Apricot</name>
    <name type="synonym">Armeniaca vulgaris</name>
    <dbReference type="NCBI Taxonomy" id="36596"/>
    <lineage>
        <taxon>Eukaryota</taxon>
        <taxon>Viridiplantae</taxon>
        <taxon>Streptophyta</taxon>
        <taxon>Embryophyta</taxon>
        <taxon>Tracheophyta</taxon>
        <taxon>Spermatophyta</taxon>
        <taxon>Magnoliopsida</taxon>
        <taxon>eudicotyledons</taxon>
        <taxon>Gunneridae</taxon>
        <taxon>Pentapetalae</taxon>
        <taxon>rosids</taxon>
        <taxon>fabids</taxon>
        <taxon>Rosales</taxon>
        <taxon>Rosaceae</taxon>
        <taxon>Amygdaloideae</taxon>
        <taxon>Amygdaleae</taxon>
        <taxon>Prunus</taxon>
    </lineage>
</organism>
<keyword evidence="4" id="KW-1185">Reference proteome</keyword>
<dbReference type="EMBL" id="CAEKKB010000004">
    <property type="protein sequence ID" value="CAB4308564.1"/>
    <property type="molecule type" value="Genomic_DNA"/>
</dbReference>
<reference evidence="1 3" key="2">
    <citation type="submission" date="2020-05" db="EMBL/GenBank/DDBJ databases">
        <authorList>
            <person name="Campoy J."/>
            <person name="Schneeberger K."/>
            <person name="Spophaly S."/>
        </authorList>
    </citation>
    <scope>NUCLEOTIDE SEQUENCE [LARGE SCALE GENOMIC DNA]</scope>
    <source>
        <strain evidence="1">PruArmRojPasFocal</strain>
    </source>
</reference>
<evidence type="ECO:0000313" key="4">
    <source>
        <dbReference type="Proteomes" id="UP000507245"/>
    </source>
</evidence>
<dbReference type="EMBL" id="CAEKDK010000004">
    <property type="protein sequence ID" value="CAB4278148.1"/>
    <property type="molecule type" value="Genomic_DNA"/>
</dbReference>
<accession>A0A6J5UW62</accession>
<proteinExistence type="predicted"/>
<reference evidence="4" key="1">
    <citation type="journal article" date="2020" name="Genome Biol.">
        <title>Gamete binning: chromosome-level and haplotype-resolved genome assembly enabled by high-throughput single-cell sequencing of gamete genomes.</title>
        <authorList>
            <person name="Campoy J.A."/>
            <person name="Sun H."/>
            <person name="Goel M."/>
            <person name="Jiao W.-B."/>
            <person name="Folz-Donahue K."/>
            <person name="Wang N."/>
            <person name="Rubio M."/>
            <person name="Liu C."/>
            <person name="Kukat C."/>
            <person name="Ruiz D."/>
            <person name="Huettel B."/>
            <person name="Schneeberger K."/>
        </authorList>
    </citation>
    <scope>NUCLEOTIDE SEQUENCE [LARGE SCALE GENOMIC DNA]</scope>
    <source>
        <strain evidence="4">cv. Rojo Pasion</strain>
    </source>
</reference>
<dbReference type="Proteomes" id="UP000507245">
    <property type="component" value="Unassembled WGS sequence"/>
</dbReference>
<sequence length="81" mass="8944">MEESLLSDKKIVLVSNLCNQIMNTMILDSLSKTITTVMDKENELGVSLKKNLAKWRGILSEPGFMRGYIDSTRGVKGVVPG</sequence>
<dbReference type="Proteomes" id="UP000507222">
    <property type="component" value="Unassembled WGS sequence"/>
</dbReference>
<name>A0A6J5UW62_PRUAR</name>
<gene>
    <name evidence="1" type="ORF">CURHAP_LOCUS28429</name>
    <name evidence="2" type="ORF">ORAREDHAP_LOCUS28125</name>
</gene>
<evidence type="ECO:0000313" key="1">
    <source>
        <dbReference type="EMBL" id="CAB4278148.1"/>
    </source>
</evidence>
<protein>
    <submittedName>
        <fullName evidence="1">Uncharacterized protein</fullName>
    </submittedName>
</protein>